<evidence type="ECO:0000256" key="5">
    <source>
        <dbReference type="ARBA" id="ARBA00023136"/>
    </source>
</evidence>
<evidence type="ECO:0000313" key="8">
    <source>
        <dbReference type="Proteomes" id="UP000280346"/>
    </source>
</evidence>
<keyword evidence="5 6" id="KW-0472">Membrane</keyword>
<dbReference type="RefSeq" id="WP_126994498.1">
    <property type="nucleotide sequence ID" value="NZ_JBNPXW010000001.1"/>
</dbReference>
<keyword evidence="8" id="KW-1185">Reference proteome</keyword>
<dbReference type="InterPro" id="IPR001123">
    <property type="entry name" value="LeuE-type"/>
</dbReference>
<feature type="transmembrane region" description="Helical" evidence="6">
    <location>
        <begin position="156"/>
        <end position="178"/>
    </location>
</feature>
<keyword evidence="3 6" id="KW-0812">Transmembrane</keyword>
<dbReference type="Pfam" id="PF01810">
    <property type="entry name" value="LysE"/>
    <property type="match status" value="1"/>
</dbReference>
<dbReference type="OrthoDB" id="9807053at2"/>
<evidence type="ECO:0000256" key="2">
    <source>
        <dbReference type="ARBA" id="ARBA00022475"/>
    </source>
</evidence>
<keyword evidence="4 6" id="KW-1133">Transmembrane helix</keyword>
<gene>
    <name evidence="7" type="ORF">EJ913_02670</name>
</gene>
<dbReference type="Proteomes" id="UP000280346">
    <property type="component" value="Unassembled WGS sequence"/>
</dbReference>
<accession>A0A3S0VLN7</accession>
<reference evidence="7 8" key="1">
    <citation type="submission" date="2018-12" db="EMBL/GenBank/DDBJ databases">
        <authorList>
            <person name="Yang Y."/>
        </authorList>
    </citation>
    <scope>NUCLEOTIDE SEQUENCE [LARGE SCALE GENOMIC DNA]</scope>
    <source>
        <strain evidence="7 8">GSF71</strain>
    </source>
</reference>
<proteinExistence type="predicted"/>
<comment type="subcellular location">
    <subcellularLocation>
        <location evidence="1">Cell membrane</location>
        <topology evidence="1">Multi-pass membrane protein</topology>
    </subcellularLocation>
</comment>
<evidence type="ECO:0000256" key="4">
    <source>
        <dbReference type="ARBA" id="ARBA00022989"/>
    </source>
</evidence>
<evidence type="ECO:0000256" key="1">
    <source>
        <dbReference type="ARBA" id="ARBA00004651"/>
    </source>
</evidence>
<dbReference type="AlphaFoldDB" id="A0A3S0VLN7"/>
<dbReference type="GO" id="GO:0005886">
    <property type="term" value="C:plasma membrane"/>
    <property type="evidence" value="ECO:0007669"/>
    <property type="project" value="UniProtKB-SubCell"/>
</dbReference>
<feature type="transmembrane region" description="Helical" evidence="6">
    <location>
        <begin position="6"/>
        <end position="23"/>
    </location>
</feature>
<comment type="caution">
    <text evidence="7">The sequence shown here is derived from an EMBL/GenBank/DDBJ whole genome shotgun (WGS) entry which is preliminary data.</text>
</comment>
<dbReference type="EMBL" id="RZIJ01000001">
    <property type="protein sequence ID" value="RUQ76031.1"/>
    <property type="molecule type" value="Genomic_DNA"/>
</dbReference>
<feature type="transmembrane region" description="Helical" evidence="6">
    <location>
        <begin position="129"/>
        <end position="150"/>
    </location>
</feature>
<feature type="transmembrane region" description="Helical" evidence="6">
    <location>
        <begin position="73"/>
        <end position="94"/>
    </location>
</feature>
<dbReference type="GO" id="GO:0015171">
    <property type="term" value="F:amino acid transmembrane transporter activity"/>
    <property type="evidence" value="ECO:0007669"/>
    <property type="project" value="TreeGrafter"/>
</dbReference>
<sequence length="211" mass="22123">MPLYDAAHWSAFLAAAVLLNLSPGPDMAFILGQTVKGGVRAGTAAMLGIWAGAFGHVLLAAAGLSAILAASALAYSTVKWVGVAYLLWIGVQALRSRGGGFRPDDAPAEPNPWSVFRQGALIDLLNPKVAIFFLAFLPQFVVGGAGPVWAQLLLHGVLIIAVAALIETPIVLLGDRLSARLRSSRRLGQWLDRTLGATLVALGLKLALAER</sequence>
<evidence type="ECO:0000256" key="3">
    <source>
        <dbReference type="ARBA" id="ARBA00022692"/>
    </source>
</evidence>
<dbReference type="PANTHER" id="PTHR30086:SF20">
    <property type="entry name" value="ARGININE EXPORTER PROTEIN ARGO-RELATED"/>
    <property type="match status" value="1"/>
</dbReference>
<keyword evidence="2" id="KW-1003">Cell membrane</keyword>
<protein>
    <submittedName>
        <fullName evidence="7">LysE family translocator</fullName>
    </submittedName>
</protein>
<evidence type="ECO:0000256" key="6">
    <source>
        <dbReference type="SAM" id="Phobius"/>
    </source>
</evidence>
<dbReference type="PIRSF" id="PIRSF006324">
    <property type="entry name" value="LeuE"/>
    <property type="match status" value="1"/>
</dbReference>
<evidence type="ECO:0000313" key="7">
    <source>
        <dbReference type="EMBL" id="RUQ76031.1"/>
    </source>
</evidence>
<dbReference type="PANTHER" id="PTHR30086">
    <property type="entry name" value="ARGININE EXPORTER PROTEIN ARGO"/>
    <property type="match status" value="1"/>
</dbReference>
<name>A0A3S0VLN7_9PROT</name>
<feature type="transmembrane region" description="Helical" evidence="6">
    <location>
        <begin position="44"/>
        <end position="67"/>
    </location>
</feature>
<organism evidence="7 8">
    <name type="scientific">Azospirillum doebereinerae</name>
    <dbReference type="NCBI Taxonomy" id="92933"/>
    <lineage>
        <taxon>Bacteria</taxon>
        <taxon>Pseudomonadati</taxon>
        <taxon>Pseudomonadota</taxon>
        <taxon>Alphaproteobacteria</taxon>
        <taxon>Rhodospirillales</taxon>
        <taxon>Azospirillaceae</taxon>
        <taxon>Azospirillum</taxon>
    </lineage>
</organism>